<dbReference type="EMBL" id="MU005578">
    <property type="protein sequence ID" value="KAF2685594.1"/>
    <property type="molecule type" value="Genomic_DNA"/>
</dbReference>
<keyword evidence="2" id="KW-1185">Reference proteome</keyword>
<dbReference type="AlphaFoldDB" id="A0A6G1J4X9"/>
<accession>A0A6G1J4X9</accession>
<dbReference type="Proteomes" id="UP000799291">
    <property type="component" value="Unassembled WGS sequence"/>
</dbReference>
<protein>
    <recommendedName>
        <fullName evidence="3">Protein kinase domain-containing protein</fullName>
    </recommendedName>
</protein>
<name>A0A6G1J4X9_9PLEO</name>
<dbReference type="OrthoDB" id="3565018at2759"/>
<sequence>MTPEDYIKTQVMYPYQRLRLAYIHALGIMLLEIAIGKPIDTSVIPGDHDYEAKESLAALKVGKEGVVAHALGCSYADIVSKCLLFKFDGVESDLRREELQRAFYEDAV</sequence>
<evidence type="ECO:0000313" key="2">
    <source>
        <dbReference type="Proteomes" id="UP000799291"/>
    </source>
</evidence>
<organism evidence="1 2">
    <name type="scientific">Lentithecium fluviatile CBS 122367</name>
    <dbReference type="NCBI Taxonomy" id="1168545"/>
    <lineage>
        <taxon>Eukaryota</taxon>
        <taxon>Fungi</taxon>
        <taxon>Dikarya</taxon>
        <taxon>Ascomycota</taxon>
        <taxon>Pezizomycotina</taxon>
        <taxon>Dothideomycetes</taxon>
        <taxon>Pleosporomycetidae</taxon>
        <taxon>Pleosporales</taxon>
        <taxon>Massarineae</taxon>
        <taxon>Lentitheciaceae</taxon>
        <taxon>Lentithecium</taxon>
    </lineage>
</organism>
<evidence type="ECO:0008006" key="3">
    <source>
        <dbReference type="Google" id="ProtNLM"/>
    </source>
</evidence>
<gene>
    <name evidence="1" type="ORF">K458DRAFT_387553</name>
</gene>
<evidence type="ECO:0000313" key="1">
    <source>
        <dbReference type="EMBL" id="KAF2685594.1"/>
    </source>
</evidence>
<reference evidence="1" key="1">
    <citation type="journal article" date="2020" name="Stud. Mycol.">
        <title>101 Dothideomycetes genomes: a test case for predicting lifestyles and emergence of pathogens.</title>
        <authorList>
            <person name="Haridas S."/>
            <person name="Albert R."/>
            <person name="Binder M."/>
            <person name="Bloem J."/>
            <person name="Labutti K."/>
            <person name="Salamov A."/>
            <person name="Andreopoulos B."/>
            <person name="Baker S."/>
            <person name="Barry K."/>
            <person name="Bills G."/>
            <person name="Bluhm B."/>
            <person name="Cannon C."/>
            <person name="Castanera R."/>
            <person name="Culley D."/>
            <person name="Daum C."/>
            <person name="Ezra D."/>
            <person name="Gonzalez J."/>
            <person name="Henrissat B."/>
            <person name="Kuo A."/>
            <person name="Liang C."/>
            <person name="Lipzen A."/>
            <person name="Lutzoni F."/>
            <person name="Magnuson J."/>
            <person name="Mondo S."/>
            <person name="Nolan M."/>
            <person name="Ohm R."/>
            <person name="Pangilinan J."/>
            <person name="Park H.-J."/>
            <person name="Ramirez L."/>
            <person name="Alfaro M."/>
            <person name="Sun H."/>
            <person name="Tritt A."/>
            <person name="Yoshinaga Y."/>
            <person name="Zwiers L.-H."/>
            <person name="Turgeon B."/>
            <person name="Goodwin S."/>
            <person name="Spatafora J."/>
            <person name="Crous P."/>
            <person name="Grigoriev I."/>
        </authorList>
    </citation>
    <scope>NUCLEOTIDE SEQUENCE</scope>
    <source>
        <strain evidence="1">CBS 122367</strain>
    </source>
</reference>
<proteinExistence type="predicted"/>